<accession>A0A1I8A0Q4</accession>
<organism evidence="1 2">
    <name type="scientific">Steinernema glaseri</name>
    <dbReference type="NCBI Taxonomy" id="37863"/>
    <lineage>
        <taxon>Eukaryota</taxon>
        <taxon>Metazoa</taxon>
        <taxon>Ecdysozoa</taxon>
        <taxon>Nematoda</taxon>
        <taxon>Chromadorea</taxon>
        <taxon>Rhabditida</taxon>
        <taxon>Tylenchina</taxon>
        <taxon>Panagrolaimomorpha</taxon>
        <taxon>Strongyloidoidea</taxon>
        <taxon>Steinernematidae</taxon>
        <taxon>Steinernema</taxon>
    </lineage>
</organism>
<dbReference type="Proteomes" id="UP000095287">
    <property type="component" value="Unplaced"/>
</dbReference>
<keyword evidence="1" id="KW-1185">Reference proteome</keyword>
<proteinExistence type="predicted"/>
<protein>
    <submittedName>
        <fullName evidence="2">NR LBD domain-containing protein</fullName>
    </submittedName>
</protein>
<sequence length="299" mass="33954">MGCTFSAKARHAQQDKTKHEIRKRSRVIPFSLTDIEKEMLRNHWIRTVLVQEPNLFLKAMVASIKDSPKLLDIISCRMSEPGCEHIEEWPKLIRMAKGNCAFFTKQIVRNNLDEALVRKDGERLGSIHITYAPYGFKTTFLDIWQSNIYRLLGTVQFPTALDQLLFLKAFKVLCSFLCTLMVIEYEVSMQSRTSSFARLVSILEASIPSSGPRLLFLGFFFVESALVQLTVANVCSDPTTITMIVNITNPNPPSGTFLFKGEMVNHARNLYCTMNPLFSDDILQRLSITQMLAALGMTR</sequence>
<name>A0A1I8A0Q4_9BILA</name>
<reference evidence="2" key="1">
    <citation type="submission" date="2016-11" db="UniProtKB">
        <authorList>
            <consortium name="WormBaseParasite"/>
        </authorList>
    </citation>
    <scope>IDENTIFICATION</scope>
</reference>
<dbReference type="AlphaFoldDB" id="A0A1I8A0Q4"/>
<dbReference type="WBParaSite" id="L893_g31534.t1">
    <property type="protein sequence ID" value="L893_g31534.t1"/>
    <property type="gene ID" value="L893_g31534"/>
</dbReference>
<evidence type="ECO:0000313" key="2">
    <source>
        <dbReference type="WBParaSite" id="L893_g31534.t1"/>
    </source>
</evidence>
<evidence type="ECO:0000313" key="1">
    <source>
        <dbReference type="Proteomes" id="UP000095287"/>
    </source>
</evidence>